<protein>
    <submittedName>
        <fullName evidence="5">Uncharacterized protein</fullName>
    </submittedName>
</protein>
<dbReference type="Pfam" id="PF00432">
    <property type="entry name" value="Prenyltrans"/>
    <property type="match status" value="2"/>
</dbReference>
<evidence type="ECO:0000259" key="4">
    <source>
        <dbReference type="Pfam" id="PF14478"/>
    </source>
</evidence>
<dbReference type="CDD" id="cd00688">
    <property type="entry name" value="ISOPREN_C2_like"/>
    <property type="match status" value="1"/>
</dbReference>
<feature type="domain" description="Transcobalamin-like C-terminal" evidence="4">
    <location>
        <begin position="337"/>
        <end position="391"/>
    </location>
</feature>
<keyword evidence="1" id="KW-0677">Repeat</keyword>
<comment type="caution">
    <text evidence="5">The sequence shown here is derived from an EMBL/GenBank/DDBJ whole genome shotgun (WGS) entry which is preliminary data.</text>
</comment>
<accession>A0A1F5NS26</accession>
<evidence type="ECO:0000259" key="3">
    <source>
        <dbReference type="Pfam" id="PF00432"/>
    </source>
</evidence>
<evidence type="ECO:0000313" key="5">
    <source>
        <dbReference type="EMBL" id="OGE80438.1"/>
    </source>
</evidence>
<feature type="signal peptide" evidence="2">
    <location>
        <begin position="1"/>
        <end position="44"/>
    </location>
</feature>
<reference evidence="5 6" key="1">
    <citation type="journal article" date="2016" name="Nat. Commun.">
        <title>Thousands of microbial genomes shed light on interconnected biogeochemical processes in an aquifer system.</title>
        <authorList>
            <person name="Anantharaman K."/>
            <person name="Brown C.T."/>
            <person name="Hug L.A."/>
            <person name="Sharon I."/>
            <person name="Castelle C.J."/>
            <person name="Probst A.J."/>
            <person name="Thomas B.C."/>
            <person name="Singh A."/>
            <person name="Wilkins M.J."/>
            <person name="Karaoz U."/>
            <person name="Brodie E.L."/>
            <person name="Williams K.H."/>
            <person name="Hubbard S.S."/>
            <person name="Banfield J.F."/>
        </authorList>
    </citation>
    <scope>NUCLEOTIDE SEQUENCE [LARGE SCALE GENOMIC DNA]</scope>
</reference>
<organism evidence="5 6">
    <name type="scientific">Candidatus Doudnabacteria bacterium RIFCSPHIGHO2_01_FULL_45_18</name>
    <dbReference type="NCBI Taxonomy" id="1817823"/>
    <lineage>
        <taxon>Bacteria</taxon>
        <taxon>Candidatus Doudnaibacteriota</taxon>
    </lineage>
</organism>
<evidence type="ECO:0000313" key="6">
    <source>
        <dbReference type="Proteomes" id="UP000176233"/>
    </source>
</evidence>
<feature type="domain" description="Prenyltransferase alpha-alpha toroid" evidence="3">
    <location>
        <begin position="148"/>
        <end position="191"/>
    </location>
</feature>
<dbReference type="Pfam" id="PF14478">
    <property type="entry name" value="DUF4430"/>
    <property type="match status" value="1"/>
</dbReference>
<dbReference type="AlphaFoldDB" id="A0A1F5NS26"/>
<dbReference type="SUPFAM" id="SSF48239">
    <property type="entry name" value="Terpenoid cyclases/Protein prenyltransferases"/>
    <property type="match status" value="1"/>
</dbReference>
<dbReference type="Gene3D" id="1.50.10.20">
    <property type="match status" value="2"/>
</dbReference>
<feature type="chain" id="PRO_5009520191" evidence="2">
    <location>
        <begin position="45"/>
        <end position="398"/>
    </location>
</feature>
<dbReference type="Proteomes" id="UP000176233">
    <property type="component" value="Unassembled WGS sequence"/>
</dbReference>
<name>A0A1F5NS26_9BACT</name>
<gene>
    <name evidence="5" type="ORF">A2660_03120</name>
</gene>
<dbReference type="InterPro" id="IPR008930">
    <property type="entry name" value="Terpenoid_cyclase/PrenylTrfase"/>
</dbReference>
<dbReference type="InterPro" id="IPR001330">
    <property type="entry name" value="Prenyltrans"/>
</dbReference>
<evidence type="ECO:0000256" key="1">
    <source>
        <dbReference type="ARBA" id="ARBA00022737"/>
    </source>
</evidence>
<sequence length="398" mass="41226">MSTGGDKIAAGPRAHNFMNNKKIFITISTAFIIAVLVTSNLASAADLNQAVSTLPQNEEWSIMAFASVGQNVGASLLATPLNSSVATDYEKRILAITAQGQDPASVSSENFVAKLEAMFDGTQIGDATLLNDDIFGILALASANGSANIISKSKQFILSHQNSDGGWGYSTNVSSDSNTTAMAVAALSIGGSAPQSALNYLGSCQNSSGGYGYTPGQPADGASTAWVISGLIAANQTVPISAKTFLESLQTAGGSFKWMPGDSVGSSLVTAYAVIALSGHTLPIKTFTPYQTPASSSMVHITITYPGNKIFVGDLSFTNQTALSALTTAAAQINLLYQIKQTSLGQFVQSIDGYVNSGTSGWQYAVNGTVPATGAENYVLHSGDTLQWFYGAANSNPF</sequence>
<dbReference type="EMBL" id="MFEJ01000012">
    <property type="protein sequence ID" value="OGE80438.1"/>
    <property type="molecule type" value="Genomic_DNA"/>
</dbReference>
<dbReference type="Gene3D" id="2.170.130.30">
    <property type="match status" value="1"/>
</dbReference>
<dbReference type="InterPro" id="IPR027954">
    <property type="entry name" value="Transcobalamin-like_C"/>
</dbReference>
<evidence type="ECO:0000256" key="2">
    <source>
        <dbReference type="SAM" id="SignalP"/>
    </source>
</evidence>
<keyword evidence="2" id="KW-0732">Signal</keyword>
<proteinExistence type="predicted"/>
<dbReference type="GO" id="GO:0003824">
    <property type="term" value="F:catalytic activity"/>
    <property type="evidence" value="ECO:0007669"/>
    <property type="project" value="InterPro"/>
</dbReference>
<feature type="domain" description="Prenyltransferase alpha-alpha toroid" evidence="3">
    <location>
        <begin position="195"/>
        <end position="260"/>
    </location>
</feature>